<reference evidence="1" key="1">
    <citation type="submission" date="2021-04" db="EMBL/GenBank/DDBJ databases">
        <title>Genome based classification of Actinospica acidithermotolerans sp. nov., an actinobacterium isolated from an Indonesian hot spring.</title>
        <authorList>
            <person name="Kusuma A.B."/>
            <person name="Putra K.E."/>
            <person name="Nafisah S."/>
            <person name="Loh J."/>
            <person name="Nouioui I."/>
            <person name="Goodfellow M."/>
        </authorList>
    </citation>
    <scope>NUCLEOTIDE SEQUENCE</scope>
    <source>
        <strain evidence="1">CSCA 57</strain>
    </source>
</reference>
<gene>
    <name evidence="1" type="ORF">KDL01_40580</name>
</gene>
<comment type="caution">
    <text evidence="1">The sequence shown here is derived from an EMBL/GenBank/DDBJ whole genome shotgun (WGS) entry which is preliminary data.</text>
</comment>
<accession>A0A941F0T8</accession>
<sequence length="153" mass="17117">MSGDPAEHARFHGYVRALSQVADVDECDLVRTVLADPDHVMAQSAVIRHIDRTAERLGSDGGYLRWRERIAPVVQGDQGDELLRRRLQEWTLFKAILGENAWSGADLVDASNWLQLKVAERALTPRALATLAERGRTNRIRTTARARLNQPPG</sequence>
<dbReference type="EMBL" id="JAGSOG010000512">
    <property type="protein sequence ID" value="MBR7839619.1"/>
    <property type="molecule type" value="Genomic_DNA"/>
</dbReference>
<dbReference type="Proteomes" id="UP000675781">
    <property type="component" value="Unassembled WGS sequence"/>
</dbReference>
<name>A0A941F0T8_9ACTN</name>
<dbReference type="RefSeq" id="WP_212534044.1">
    <property type="nucleotide sequence ID" value="NZ_JAGSOG010000512.1"/>
</dbReference>
<protein>
    <submittedName>
        <fullName evidence="1">Uncharacterized protein</fullName>
    </submittedName>
</protein>
<proteinExistence type="predicted"/>
<evidence type="ECO:0000313" key="2">
    <source>
        <dbReference type="Proteomes" id="UP000675781"/>
    </source>
</evidence>
<evidence type="ECO:0000313" key="1">
    <source>
        <dbReference type="EMBL" id="MBR7839619.1"/>
    </source>
</evidence>
<organism evidence="1 2">
    <name type="scientific">Actinospica durhamensis</name>
    <dbReference type="NCBI Taxonomy" id="1508375"/>
    <lineage>
        <taxon>Bacteria</taxon>
        <taxon>Bacillati</taxon>
        <taxon>Actinomycetota</taxon>
        <taxon>Actinomycetes</taxon>
        <taxon>Catenulisporales</taxon>
        <taxon>Actinospicaceae</taxon>
        <taxon>Actinospica</taxon>
    </lineage>
</organism>
<dbReference type="AlphaFoldDB" id="A0A941F0T8"/>
<keyword evidence="2" id="KW-1185">Reference proteome</keyword>